<gene>
    <name evidence="6" type="ORF">GS398_14120</name>
</gene>
<keyword evidence="3" id="KW-0963">Cytoplasm</keyword>
<dbReference type="SUPFAM" id="SSF55594">
    <property type="entry name" value="HPr-like"/>
    <property type="match status" value="1"/>
</dbReference>
<dbReference type="RefSeq" id="WP_160907439.1">
    <property type="nucleotide sequence ID" value="NZ_WVHS01000003.1"/>
</dbReference>
<evidence type="ECO:0000256" key="1">
    <source>
        <dbReference type="ARBA" id="ARBA00004496"/>
    </source>
</evidence>
<comment type="subcellular location">
    <subcellularLocation>
        <location evidence="1">Cytoplasm</location>
    </subcellularLocation>
</comment>
<organism evidence="6 7">
    <name type="scientific">Hufsiella ginkgonis</name>
    <dbReference type="NCBI Taxonomy" id="2695274"/>
    <lineage>
        <taxon>Bacteria</taxon>
        <taxon>Pseudomonadati</taxon>
        <taxon>Bacteroidota</taxon>
        <taxon>Sphingobacteriia</taxon>
        <taxon>Sphingobacteriales</taxon>
        <taxon>Sphingobacteriaceae</taxon>
        <taxon>Hufsiella</taxon>
    </lineage>
</organism>
<comment type="similarity">
    <text evidence="2">Belongs to the HPr family.</text>
</comment>
<dbReference type="PANTHER" id="PTHR33705:SF2">
    <property type="entry name" value="PHOSPHOCARRIER PROTEIN NPR"/>
    <property type="match status" value="1"/>
</dbReference>
<feature type="domain" description="HPr" evidence="5">
    <location>
        <begin position="1"/>
        <end position="88"/>
    </location>
</feature>
<keyword evidence="4" id="KW-0598">Phosphotransferase system</keyword>
<comment type="caution">
    <text evidence="6">The sequence shown here is derived from an EMBL/GenBank/DDBJ whole genome shotgun (WGS) entry which is preliminary data.</text>
</comment>
<dbReference type="PRINTS" id="PR00107">
    <property type="entry name" value="PHOSPHOCPHPR"/>
</dbReference>
<evidence type="ECO:0000256" key="4">
    <source>
        <dbReference type="ARBA" id="ARBA00022683"/>
    </source>
</evidence>
<dbReference type="EMBL" id="WVHS01000003">
    <property type="protein sequence ID" value="MXV16445.1"/>
    <property type="molecule type" value="Genomic_DNA"/>
</dbReference>
<name>A0A7K1XZK1_9SPHI</name>
<dbReference type="PROSITE" id="PS51350">
    <property type="entry name" value="PTS_HPR_DOM"/>
    <property type="match status" value="1"/>
</dbReference>
<dbReference type="AlphaFoldDB" id="A0A7K1XZK1"/>
<dbReference type="InterPro" id="IPR035895">
    <property type="entry name" value="HPr-like_sf"/>
</dbReference>
<keyword evidence="7" id="KW-1185">Reference proteome</keyword>
<dbReference type="Gene3D" id="3.30.1340.10">
    <property type="entry name" value="HPr-like"/>
    <property type="match status" value="1"/>
</dbReference>
<proteinExistence type="inferred from homology"/>
<dbReference type="Pfam" id="PF00381">
    <property type="entry name" value="PTS-HPr"/>
    <property type="match status" value="1"/>
</dbReference>
<dbReference type="GO" id="GO:0009401">
    <property type="term" value="P:phosphoenolpyruvate-dependent sugar phosphotransferase system"/>
    <property type="evidence" value="ECO:0007669"/>
    <property type="project" value="UniProtKB-KW"/>
</dbReference>
<dbReference type="NCBIfam" id="TIGR01003">
    <property type="entry name" value="PTS_HPr_family"/>
    <property type="match status" value="1"/>
</dbReference>
<dbReference type="CDD" id="cd00367">
    <property type="entry name" value="PTS-HPr_like"/>
    <property type="match status" value="1"/>
</dbReference>
<sequence length="88" mass="9936">MITKEYRILAANGLHARPATSLIRLARQFKSAIHVTKNEKRIPLQSMIGLLSLAIKHGDILLVHIDGEDKLFAATQLDKFFNEDLQNL</sequence>
<dbReference type="GO" id="GO:0005737">
    <property type="term" value="C:cytoplasm"/>
    <property type="evidence" value="ECO:0007669"/>
    <property type="project" value="UniProtKB-SubCell"/>
</dbReference>
<evidence type="ECO:0000313" key="6">
    <source>
        <dbReference type="EMBL" id="MXV16445.1"/>
    </source>
</evidence>
<dbReference type="InterPro" id="IPR000032">
    <property type="entry name" value="HPr-like"/>
</dbReference>
<evidence type="ECO:0000256" key="3">
    <source>
        <dbReference type="ARBA" id="ARBA00022490"/>
    </source>
</evidence>
<evidence type="ECO:0000256" key="2">
    <source>
        <dbReference type="ARBA" id="ARBA00010736"/>
    </source>
</evidence>
<evidence type="ECO:0000259" key="5">
    <source>
        <dbReference type="PROSITE" id="PS51350"/>
    </source>
</evidence>
<accession>A0A7K1XZK1</accession>
<dbReference type="Proteomes" id="UP000451233">
    <property type="component" value="Unassembled WGS sequence"/>
</dbReference>
<protein>
    <submittedName>
        <fullName evidence="6">HPr family phosphocarrier protein</fullName>
    </submittedName>
</protein>
<dbReference type="PROSITE" id="PS00369">
    <property type="entry name" value="PTS_HPR_HIS"/>
    <property type="match status" value="1"/>
</dbReference>
<dbReference type="InterPro" id="IPR050399">
    <property type="entry name" value="HPr"/>
</dbReference>
<reference evidence="6 7" key="1">
    <citation type="submission" date="2019-11" db="EMBL/GenBank/DDBJ databases">
        <title>Pedobacter sp. HMF7056 Genome sequencing and assembly.</title>
        <authorList>
            <person name="Kang H."/>
            <person name="Kim H."/>
            <person name="Joh K."/>
        </authorList>
    </citation>
    <scope>NUCLEOTIDE SEQUENCE [LARGE SCALE GENOMIC DNA]</scope>
    <source>
        <strain evidence="6 7">HMF7056</strain>
    </source>
</reference>
<dbReference type="PANTHER" id="PTHR33705">
    <property type="entry name" value="PHOSPHOCARRIER PROTEIN HPR"/>
    <property type="match status" value="1"/>
</dbReference>
<evidence type="ECO:0000313" key="7">
    <source>
        <dbReference type="Proteomes" id="UP000451233"/>
    </source>
</evidence>
<dbReference type="InterPro" id="IPR001020">
    <property type="entry name" value="PTS_HPr_His_P_site"/>
</dbReference>